<sequence>MVSSATTEASYGGAAARRSSCAMALRPKPPAWRALEITSYGISGKGELSIQVRDMSERNVAYWYEGPPRGPPRLFAHDLNIVFERFFLLFS</sequence>
<dbReference type="EMBL" id="CADEHS020000001">
    <property type="protein sequence ID" value="CAG9936985.1"/>
    <property type="molecule type" value="Genomic_DNA"/>
</dbReference>
<evidence type="ECO:0000313" key="2">
    <source>
        <dbReference type="Proteomes" id="UP000836387"/>
    </source>
</evidence>
<organism evidence="1 2">
    <name type="scientific">Clonostachys rosea f. rosea IK726</name>
    <dbReference type="NCBI Taxonomy" id="1349383"/>
    <lineage>
        <taxon>Eukaryota</taxon>
        <taxon>Fungi</taxon>
        <taxon>Dikarya</taxon>
        <taxon>Ascomycota</taxon>
        <taxon>Pezizomycotina</taxon>
        <taxon>Sordariomycetes</taxon>
        <taxon>Hypocreomycetidae</taxon>
        <taxon>Hypocreales</taxon>
        <taxon>Bionectriaceae</taxon>
        <taxon>Clonostachys</taxon>
    </lineage>
</organism>
<comment type="caution">
    <text evidence="1">The sequence shown here is derived from an EMBL/GenBank/DDBJ whole genome shotgun (WGS) entry which is preliminary data.</text>
</comment>
<evidence type="ECO:0000313" key="1">
    <source>
        <dbReference type="EMBL" id="CAG9936985.1"/>
    </source>
</evidence>
<reference evidence="1" key="1">
    <citation type="submission" date="2020-04" db="EMBL/GenBank/DDBJ databases">
        <authorList>
            <person name="Broberg M."/>
        </authorList>
    </citation>
    <scope>NUCLEOTIDE SEQUENCE</scope>
</reference>
<accession>A0ACA9T7W2</accession>
<gene>
    <name evidence="1" type="ORF">CRV2_00004168</name>
</gene>
<protein>
    <submittedName>
        <fullName evidence="1">Uncharacterized protein</fullName>
    </submittedName>
</protein>
<keyword evidence="2" id="KW-1185">Reference proteome</keyword>
<proteinExistence type="predicted"/>
<reference evidence="1" key="2">
    <citation type="submission" date="2021-10" db="EMBL/GenBank/DDBJ databases">
        <authorList>
            <person name="Piombo E."/>
        </authorList>
    </citation>
    <scope>NUCLEOTIDE SEQUENCE</scope>
</reference>
<name>A0ACA9T7W2_BIOOC</name>
<dbReference type="Proteomes" id="UP000836387">
    <property type="component" value="Unassembled WGS sequence"/>
</dbReference>